<dbReference type="PANTHER" id="PTHR43248">
    <property type="entry name" value="2-SUCCINYL-6-HYDROXY-2,4-CYCLOHEXADIENE-1-CARBOXYLATE SYNTHASE"/>
    <property type="match status" value="1"/>
</dbReference>
<dbReference type="Pfam" id="PF00561">
    <property type="entry name" value="Abhydrolase_1"/>
    <property type="match status" value="1"/>
</dbReference>
<dbReference type="PANTHER" id="PTHR43248:SF29">
    <property type="entry name" value="TRIPEPTIDYL AMINOPEPTIDASE"/>
    <property type="match status" value="1"/>
</dbReference>
<keyword evidence="2 5" id="KW-0732">Signal</keyword>
<dbReference type="Pfam" id="PF08386">
    <property type="entry name" value="Abhydrolase_4"/>
    <property type="match status" value="1"/>
</dbReference>
<protein>
    <submittedName>
        <fullName evidence="8">Alpha/beta fold hydrolase</fullName>
    </submittedName>
</protein>
<sequence length="519" mass="55908">MILRTLLTLGLLAAPAPAATLASAAAERPAIAWQECPAYSDDVLHWMGLDDQRLPEFRKLFGRTECGTLTVPQNYADPGGKQITIALTRLKAADQEHRLGSLAVNPGGPGGSGYLMPIELTMTEAKLNARYDLIGFDPRGVGYSTKVRCAGGKQGPEPAGPVSEELARKVYDQVVKDNQACGQSDPGFIGQLTTANVARDIDRVRAALGESKISFLGVSWGTWLGTVLRSLFPTKVHRMWLDSVALPVPKMDVFTEVRAMATDRDFQRMAKWIADRDDVYGFGTTKAQVVSALTELRKAYDAKPVTFTDIDLTVTGRMIAEAAGQPSPGWPEVAQVLKELVGATGPTAPPTIKRLFGDRPPPTPAGVPERHNQTANGAFFCNEDQGARTFDSAWNAYRERLARYPVTGEATAFFPACAGWPLPVQTTRLRSGGSLVLSGHLHESPSPYEWTLETRKAVGGHVVTVDDDVHGSALRVPGCLAKVVGYFETGRVTATCPGVPVPTSTELPDRAELSMTAPR</sequence>
<feature type="region of interest" description="Disordered" evidence="4">
    <location>
        <begin position="348"/>
        <end position="372"/>
    </location>
</feature>
<dbReference type="GO" id="GO:0016787">
    <property type="term" value="F:hydrolase activity"/>
    <property type="evidence" value="ECO:0007669"/>
    <property type="project" value="UniProtKB-KW"/>
</dbReference>
<evidence type="ECO:0000313" key="9">
    <source>
        <dbReference type="Proteomes" id="UP001589532"/>
    </source>
</evidence>
<keyword evidence="9" id="KW-1185">Reference proteome</keyword>
<dbReference type="SUPFAM" id="SSF53474">
    <property type="entry name" value="alpha/beta-Hydrolases"/>
    <property type="match status" value="1"/>
</dbReference>
<comment type="similarity">
    <text evidence="1">Belongs to the peptidase S33 family.</text>
</comment>
<feature type="domain" description="Peptidase S33 tripeptidyl aminopeptidase-like C-terminal" evidence="7">
    <location>
        <begin position="407"/>
        <end position="494"/>
    </location>
</feature>
<keyword evidence="3 8" id="KW-0378">Hydrolase</keyword>
<dbReference type="Gene3D" id="3.40.50.1820">
    <property type="entry name" value="alpha/beta hydrolase"/>
    <property type="match status" value="1"/>
</dbReference>
<dbReference type="InterPro" id="IPR013595">
    <property type="entry name" value="Pept_S33_TAP-like_C"/>
</dbReference>
<evidence type="ECO:0000259" key="6">
    <source>
        <dbReference type="Pfam" id="PF00561"/>
    </source>
</evidence>
<feature type="signal peptide" evidence="5">
    <location>
        <begin position="1"/>
        <end position="18"/>
    </location>
</feature>
<evidence type="ECO:0000256" key="2">
    <source>
        <dbReference type="ARBA" id="ARBA00022729"/>
    </source>
</evidence>
<comment type="caution">
    <text evidence="8">The sequence shown here is derived from an EMBL/GenBank/DDBJ whole genome shotgun (WGS) entry which is preliminary data.</text>
</comment>
<proteinExistence type="inferred from homology"/>
<reference evidence="8 9" key="1">
    <citation type="submission" date="2024-09" db="EMBL/GenBank/DDBJ databases">
        <authorList>
            <person name="Sun Q."/>
            <person name="Mori K."/>
        </authorList>
    </citation>
    <scope>NUCLEOTIDE SEQUENCE [LARGE SCALE GENOMIC DNA]</scope>
    <source>
        <strain evidence="8 9">JCM 3143</strain>
    </source>
</reference>
<feature type="domain" description="AB hydrolase-1" evidence="6">
    <location>
        <begin position="104"/>
        <end position="272"/>
    </location>
</feature>
<dbReference type="EMBL" id="JBHMBW010000060">
    <property type="protein sequence ID" value="MFB9629514.1"/>
    <property type="molecule type" value="Genomic_DNA"/>
</dbReference>
<organism evidence="8 9">
    <name type="scientific">Nonomuraea helvata</name>
    <dbReference type="NCBI Taxonomy" id="37484"/>
    <lineage>
        <taxon>Bacteria</taxon>
        <taxon>Bacillati</taxon>
        <taxon>Actinomycetota</taxon>
        <taxon>Actinomycetes</taxon>
        <taxon>Streptosporangiales</taxon>
        <taxon>Streptosporangiaceae</taxon>
        <taxon>Nonomuraea</taxon>
    </lineage>
</organism>
<dbReference type="InterPro" id="IPR000073">
    <property type="entry name" value="AB_hydrolase_1"/>
</dbReference>
<evidence type="ECO:0000313" key="8">
    <source>
        <dbReference type="EMBL" id="MFB9629514.1"/>
    </source>
</evidence>
<accession>A0ABV5SEV7</accession>
<evidence type="ECO:0000259" key="7">
    <source>
        <dbReference type="Pfam" id="PF08386"/>
    </source>
</evidence>
<gene>
    <name evidence="8" type="ORF">ACFFSA_41120</name>
</gene>
<evidence type="ECO:0000256" key="4">
    <source>
        <dbReference type="SAM" id="MobiDB-lite"/>
    </source>
</evidence>
<dbReference type="InterPro" id="IPR051601">
    <property type="entry name" value="Serine_prot/Carboxylest_S33"/>
</dbReference>
<dbReference type="Proteomes" id="UP001589532">
    <property type="component" value="Unassembled WGS sequence"/>
</dbReference>
<evidence type="ECO:0000256" key="3">
    <source>
        <dbReference type="ARBA" id="ARBA00022801"/>
    </source>
</evidence>
<feature type="chain" id="PRO_5047538079" evidence="5">
    <location>
        <begin position="19"/>
        <end position="519"/>
    </location>
</feature>
<evidence type="ECO:0000256" key="5">
    <source>
        <dbReference type="SAM" id="SignalP"/>
    </source>
</evidence>
<dbReference type="InterPro" id="IPR029058">
    <property type="entry name" value="AB_hydrolase_fold"/>
</dbReference>
<dbReference type="RefSeq" id="WP_344987293.1">
    <property type="nucleotide sequence ID" value="NZ_BAAAXV010000001.1"/>
</dbReference>
<evidence type="ECO:0000256" key="1">
    <source>
        <dbReference type="ARBA" id="ARBA00010088"/>
    </source>
</evidence>
<name>A0ABV5SEV7_9ACTN</name>